<name>A0A843TFN2_COLES</name>
<organism evidence="2 3">
    <name type="scientific">Colocasia esculenta</name>
    <name type="common">Wild taro</name>
    <name type="synonym">Arum esculentum</name>
    <dbReference type="NCBI Taxonomy" id="4460"/>
    <lineage>
        <taxon>Eukaryota</taxon>
        <taxon>Viridiplantae</taxon>
        <taxon>Streptophyta</taxon>
        <taxon>Embryophyta</taxon>
        <taxon>Tracheophyta</taxon>
        <taxon>Spermatophyta</taxon>
        <taxon>Magnoliopsida</taxon>
        <taxon>Liliopsida</taxon>
        <taxon>Araceae</taxon>
        <taxon>Aroideae</taxon>
        <taxon>Colocasieae</taxon>
        <taxon>Colocasia</taxon>
    </lineage>
</organism>
<keyword evidence="1" id="KW-1133">Transmembrane helix</keyword>
<feature type="non-terminal residue" evidence="2">
    <location>
        <position position="1"/>
    </location>
</feature>
<proteinExistence type="predicted"/>
<comment type="caution">
    <text evidence="2">The sequence shown here is derived from an EMBL/GenBank/DDBJ whole genome shotgun (WGS) entry which is preliminary data.</text>
</comment>
<evidence type="ECO:0000313" key="2">
    <source>
        <dbReference type="EMBL" id="MQL68313.1"/>
    </source>
</evidence>
<evidence type="ECO:0000256" key="1">
    <source>
        <dbReference type="SAM" id="Phobius"/>
    </source>
</evidence>
<protein>
    <submittedName>
        <fullName evidence="2">Uncharacterized protein</fullName>
    </submittedName>
</protein>
<gene>
    <name evidence="2" type="ORF">Taro_000567</name>
</gene>
<dbReference type="EMBL" id="NMUH01000011">
    <property type="protein sequence ID" value="MQL68313.1"/>
    <property type="molecule type" value="Genomic_DNA"/>
</dbReference>
<dbReference type="Proteomes" id="UP000652761">
    <property type="component" value="Unassembled WGS sequence"/>
</dbReference>
<sequence>MSYWALSLTLRYLLLCLRGGWRWCLCCCCCLYLSLMSPITCLRVVLSSLFYSCRSYT</sequence>
<dbReference type="AlphaFoldDB" id="A0A843TFN2"/>
<keyword evidence="1" id="KW-0812">Transmembrane</keyword>
<accession>A0A843TFN2</accession>
<keyword evidence="3" id="KW-1185">Reference proteome</keyword>
<evidence type="ECO:0000313" key="3">
    <source>
        <dbReference type="Proteomes" id="UP000652761"/>
    </source>
</evidence>
<reference evidence="2" key="1">
    <citation type="submission" date="2017-07" db="EMBL/GenBank/DDBJ databases">
        <title>Taro Niue Genome Assembly and Annotation.</title>
        <authorList>
            <person name="Atibalentja N."/>
            <person name="Keating K."/>
            <person name="Fields C.J."/>
        </authorList>
    </citation>
    <scope>NUCLEOTIDE SEQUENCE</scope>
    <source>
        <strain evidence="2">Niue_2</strain>
        <tissue evidence="2">Leaf</tissue>
    </source>
</reference>
<keyword evidence="1" id="KW-0472">Membrane</keyword>
<feature type="transmembrane region" description="Helical" evidence="1">
    <location>
        <begin position="20"/>
        <end position="46"/>
    </location>
</feature>